<dbReference type="PRINTS" id="PR00173">
    <property type="entry name" value="EDTRNSPORT"/>
</dbReference>
<dbReference type="InterPro" id="IPR020846">
    <property type="entry name" value="MFS_dom"/>
</dbReference>
<keyword evidence="3 6" id="KW-0812">Transmembrane</keyword>
<feature type="transmembrane region" description="Helical" evidence="6">
    <location>
        <begin position="371"/>
        <end position="393"/>
    </location>
</feature>
<dbReference type="GO" id="GO:0022857">
    <property type="term" value="F:transmembrane transporter activity"/>
    <property type="evidence" value="ECO:0007669"/>
    <property type="project" value="InterPro"/>
</dbReference>
<dbReference type="Gene3D" id="1.20.1250.20">
    <property type="entry name" value="MFS general substrate transporter like domains"/>
    <property type="match status" value="1"/>
</dbReference>
<keyword evidence="9" id="KW-1185">Reference proteome</keyword>
<dbReference type="InterPro" id="IPR036259">
    <property type="entry name" value="MFS_trans_sf"/>
</dbReference>
<dbReference type="PANTHER" id="PTHR23504">
    <property type="entry name" value="MAJOR FACILITATOR SUPERFAMILY DOMAIN-CONTAINING PROTEIN 10"/>
    <property type="match status" value="1"/>
</dbReference>
<evidence type="ECO:0000256" key="6">
    <source>
        <dbReference type="SAM" id="Phobius"/>
    </source>
</evidence>
<feature type="transmembrane region" description="Helical" evidence="6">
    <location>
        <begin position="400"/>
        <end position="418"/>
    </location>
</feature>
<evidence type="ECO:0000256" key="4">
    <source>
        <dbReference type="ARBA" id="ARBA00022989"/>
    </source>
</evidence>
<keyword evidence="2" id="KW-0813">Transport</keyword>
<protein>
    <submittedName>
        <fullName evidence="8">MFS transporter</fullName>
    </submittedName>
</protein>
<accession>A0AAD8YIP4</accession>
<evidence type="ECO:0000259" key="7">
    <source>
        <dbReference type="PROSITE" id="PS50850"/>
    </source>
</evidence>
<evidence type="ECO:0000256" key="5">
    <source>
        <dbReference type="ARBA" id="ARBA00023136"/>
    </source>
</evidence>
<dbReference type="PANTHER" id="PTHR23504:SF15">
    <property type="entry name" value="MAJOR FACILITATOR SUPERFAMILY (MFS) PROFILE DOMAIN-CONTAINING PROTEIN"/>
    <property type="match status" value="1"/>
</dbReference>
<dbReference type="SUPFAM" id="SSF103473">
    <property type="entry name" value="MFS general substrate transporter"/>
    <property type="match status" value="1"/>
</dbReference>
<feature type="transmembrane region" description="Helical" evidence="6">
    <location>
        <begin position="140"/>
        <end position="161"/>
    </location>
</feature>
<feature type="transmembrane region" description="Helical" evidence="6">
    <location>
        <begin position="108"/>
        <end position="128"/>
    </location>
</feature>
<keyword evidence="4 6" id="KW-1133">Transmembrane helix</keyword>
<dbReference type="PROSITE" id="PS50850">
    <property type="entry name" value="MFS"/>
    <property type="match status" value="1"/>
</dbReference>
<evidence type="ECO:0000256" key="3">
    <source>
        <dbReference type="ARBA" id="ARBA00022692"/>
    </source>
</evidence>
<reference evidence="8" key="1">
    <citation type="submission" date="2023-06" db="EMBL/GenBank/DDBJ databases">
        <title>Survivors Of The Sea: Transcriptome response of Skeletonema marinoi to long-term dormancy.</title>
        <authorList>
            <person name="Pinder M.I.M."/>
            <person name="Kourtchenko O."/>
            <person name="Robertson E.K."/>
            <person name="Larsson T."/>
            <person name="Maumus F."/>
            <person name="Osuna-Cruz C.M."/>
            <person name="Vancaester E."/>
            <person name="Stenow R."/>
            <person name="Vandepoele K."/>
            <person name="Ploug H."/>
            <person name="Bruchert V."/>
            <person name="Godhe A."/>
            <person name="Topel M."/>
        </authorList>
    </citation>
    <scope>NUCLEOTIDE SEQUENCE</scope>
    <source>
        <strain evidence="8">R05AC</strain>
    </source>
</reference>
<feature type="transmembrane region" description="Helical" evidence="6">
    <location>
        <begin position="235"/>
        <end position="259"/>
    </location>
</feature>
<sequence>MDDEIDGALSEPLIASGSNGTPRPSFMARVLAACGCSSSNEAGKYDLAPYQELYISPKVYKRSVNALRFAVFVDAIAGTIEQPNYPIMVLPGAHADSFPDTGGLGFSGATYMVPMSALLGVAIASMIIGRASDKVGRKPCILFCLYGTVIGCILKFLFRFAFWPYCAFNFLNGLVSASVPVALAYAGDVNETKREKDGEIGVLVGVSMLLKYSQYSSLQGSAGGGIIAILMETQGLFVPLLVGSAIVFVAAILNTLYLIEPKDVMASRQREREELGMDNEIEDDDDDQAQTVDKLDYKVFSLILLGALGDNVGSSGLMPLCLSPLAFQTFYTNANPPIMSQVAYKWISVLVALMVVPGTIVSPYIYNKLGLAGGCIMGNVITGIVTIFLLYIALAPASTATFGIFVALLYACFPFTVISQLSTGPMLETTSPPDKRGLAQGVNITVMNLGAAVSPFVLGAISDMAGTPTAIWICIAISFIAALINIPLIWVKGCNIPAKPRTGEKKPLKGEDKEMVEKALRGEWIPAEALEEIQEERYNNKQPYLVVPVRSYEEEKDELKVLRKRAKEDFIYYQRKYNEYLHRYNTLPASERRAFCDQINRSSEVSNQDEVDAANADVGKWFADYLIDSGYHPHTDSTAIKQLIMTSFPVVNKGGAPFHPLNIERILLEYQKGYTRLIEMEGYDEGNEMRIGRVLQSARSVIYMQSI</sequence>
<comment type="caution">
    <text evidence="8">The sequence shown here is derived from an EMBL/GenBank/DDBJ whole genome shotgun (WGS) entry which is preliminary data.</text>
</comment>
<evidence type="ECO:0000313" key="8">
    <source>
        <dbReference type="EMBL" id="KAK1745906.1"/>
    </source>
</evidence>
<gene>
    <name evidence="8" type="ORF">QTG54_003830</name>
</gene>
<dbReference type="Pfam" id="PF07690">
    <property type="entry name" value="MFS_1"/>
    <property type="match status" value="2"/>
</dbReference>
<dbReference type="GO" id="GO:0016020">
    <property type="term" value="C:membrane"/>
    <property type="evidence" value="ECO:0007669"/>
    <property type="project" value="UniProtKB-SubCell"/>
</dbReference>
<evidence type="ECO:0000313" key="9">
    <source>
        <dbReference type="Proteomes" id="UP001224775"/>
    </source>
</evidence>
<dbReference type="EMBL" id="JATAAI010000005">
    <property type="protein sequence ID" value="KAK1745906.1"/>
    <property type="molecule type" value="Genomic_DNA"/>
</dbReference>
<dbReference type="Proteomes" id="UP001224775">
    <property type="component" value="Unassembled WGS sequence"/>
</dbReference>
<evidence type="ECO:0000256" key="1">
    <source>
        <dbReference type="ARBA" id="ARBA00004141"/>
    </source>
</evidence>
<keyword evidence="5 6" id="KW-0472">Membrane</keyword>
<feature type="transmembrane region" description="Helical" evidence="6">
    <location>
        <begin position="346"/>
        <end position="365"/>
    </location>
</feature>
<comment type="subcellular location">
    <subcellularLocation>
        <location evidence="1">Membrane</location>
        <topology evidence="1">Multi-pass membrane protein</topology>
    </subcellularLocation>
</comment>
<organism evidence="8 9">
    <name type="scientific">Skeletonema marinoi</name>
    <dbReference type="NCBI Taxonomy" id="267567"/>
    <lineage>
        <taxon>Eukaryota</taxon>
        <taxon>Sar</taxon>
        <taxon>Stramenopiles</taxon>
        <taxon>Ochrophyta</taxon>
        <taxon>Bacillariophyta</taxon>
        <taxon>Coscinodiscophyceae</taxon>
        <taxon>Thalassiosirophycidae</taxon>
        <taxon>Thalassiosirales</taxon>
        <taxon>Skeletonemataceae</taxon>
        <taxon>Skeletonema</taxon>
        <taxon>Skeletonema marinoi-dohrnii complex</taxon>
    </lineage>
</organism>
<feature type="transmembrane region" description="Helical" evidence="6">
    <location>
        <begin position="438"/>
        <end position="458"/>
    </location>
</feature>
<feature type="domain" description="Major facilitator superfamily (MFS) profile" evidence="7">
    <location>
        <begin position="63"/>
        <end position="493"/>
    </location>
</feature>
<evidence type="ECO:0000256" key="2">
    <source>
        <dbReference type="ARBA" id="ARBA00022448"/>
    </source>
</evidence>
<dbReference type="InterPro" id="IPR011701">
    <property type="entry name" value="MFS"/>
</dbReference>
<feature type="transmembrane region" description="Helical" evidence="6">
    <location>
        <begin position="470"/>
        <end position="491"/>
    </location>
</feature>
<proteinExistence type="predicted"/>
<dbReference type="AlphaFoldDB" id="A0AAD8YIP4"/>
<name>A0AAD8YIP4_9STRA</name>